<evidence type="ECO:0008006" key="3">
    <source>
        <dbReference type="Google" id="ProtNLM"/>
    </source>
</evidence>
<comment type="caution">
    <text evidence="1">The sequence shown here is derived from an EMBL/GenBank/DDBJ whole genome shotgun (WGS) entry which is preliminary data.</text>
</comment>
<name>A0AAV9UXS7_9PEZI</name>
<gene>
    <name evidence="1" type="ORF">TWF730_009262</name>
</gene>
<accession>A0AAV9UXS7</accession>
<protein>
    <recommendedName>
        <fullName evidence="3">Fucose-specific lectin</fullName>
    </recommendedName>
</protein>
<dbReference type="EMBL" id="JAVHNS010000006">
    <property type="protein sequence ID" value="KAK6352436.1"/>
    <property type="molecule type" value="Genomic_DNA"/>
</dbReference>
<organism evidence="1 2">
    <name type="scientific">Orbilia blumenaviensis</name>
    <dbReference type="NCBI Taxonomy" id="1796055"/>
    <lineage>
        <taxon>Eukaryota</taxon>
        <taxon>Fungi</taxon>
        <taxon>Dikarya</taxon>
        <taxon>Ascomycota</taxon>
        <taxon>Pezizomycotina</taxon>
        <taxon>Orbiliomycetes</taxon>
        <taxon>Orbiliales</taxon>
        <taxon>Orbiliaceae</taxon>
        <taxon>Orbilia</taxon>
    </lineage>
</organism>
<keyword evidence="2" id="KW-1185">Reference proteome</keyword>
<evidence type="ECO:0000313" key="1">
    <source>
        <dbReference type="EMBL" id="KAK6352436.1"/>
    </source>
</evidence>
<reference evidence="1 2" key="1">
    <citation type="submission" date="2019-10" db="EMBL/GenBank/DDBJ databases">
        <authorList>
            <person name="Palmer J.M."/>
        </authorList>
    </citation>
    <scope>NUCLEOTIDE SEQUENCE [LARGE SCALE GENOMIC DNA]</scope>
    <source>
        <strain evidence="1 2">TWF730</strain>
    </source>
</reference>
<sequence length="332" mass="35840">MSDLTPVDPMAVAVTAILNPFYNLPDKPQSESLLFFFVQGKKQLGMDRWPLSLDRKKTLIYTDNGTPDGTIQAGSSLSAVVRRGVLTVYGLLASTDAQGRPTKIVSQVIPIQNPVIKGQMKTDLPGLAVAHNAASDLTYIFHTKKDASGVSLVQTILTGDKVTGNPINLNQSPAPLETSKLAALTYQSQRLVLYQAFKGGDSYPIYWNAGSDQTPIEIPGSGTAAPGTALAITAGVVSGKLVLFCYFMGEDQSLNAAKGVMKDLNDIKSLKWTCNVVPGLEDDQDAPKLSTQSMLAVTTDEKHNHVFFIEDPASSTSDLKYRNFPDPLDRFE</sequence>
<proteinExistence type="predicted"/>
<dbReference type="Proteomes" id="UP001373714">
    <property type="component" value="Unassembled WGS sequence"/>
</dbReference>
<dbReference type="AlphaFoldDB" id="A0AAV9UXS7"/>
<evidence type="ECO:0000313" key="2">
    <source>
        <dbReference type="Proteomes" id="UP001373714"/>
    </source>
</evidence>